<dbReference type="RefSeq" id="WP_258989498.1">
    <property type="nucleotide sequence ID" value="NZ_JALIGE010000076.1"/>
</dbReference>
<comment type="caution">
    <text evidence="3">The sequence shown here is derived from an EMBL/GenBank/DDBJ whole genome shotgun (WGS) entry which is preliminary data.</text>
</comment>
<accession>A0ABT2E4Y9</accession>
<keyword evidence="4" id="KW-1185">Reference proteome</keyword>
<keyword evidence="3" id="KW-0012">Acyltransferase</keyword>
<feature type="transmembrane region" description="Helical" evidence="1">
    <location>
        <begin position="21"/>
        <end position="42"/>
    </location>
</feature>
<evidence type="ECO:0000256" key="1">
    <source>
        <dbReference type="SAM" id="Phobius"/>
    </source>
</evidence>
<evidence type="ECO:0000259" key="2">
    <source>
        <dbReference type="Pfam" id="PF01757"/>
    </source>
</evidence>
<keyword evidence="3" id="KW-0808">Transferase</keyword>
<evidence type="ECO:0000313" key="4">
    <source>
        <dbReference type="Proteomes" id="UP001205357"/>
    </source>
</evidence>
<dbReference type="GO" id="GO:0016746">
    <property type="term" value="F:acyltransferase activity"/>
    <property type="evidence" value="ECO:0007669"/>
    <property type="project" value="UniProtKB-KW"/>
</dbReference>
<feature type="transmembrane region" description="Helical" evidence="1">
    <location>
        <begin position="254"/>
        <end position="273"/>
    </location>
</feature>
<feature type="transmembrane region" description="Helical" evidence="1">
    <location>
        <begin position="210"/>
        <end position="226"/>
    </location>
</feature>
<keyword evidence="1" id="KW-0812">Transmembrane</keyword>
<feature type="transmembrane region" description="Helical" evidence="1">
    <location>
        <begin position="91"/>
        <end position="110"/>
    </location>
</feature>
<evidence type="ECO:0000313" key="3">
    <source>
        <dbReference type="EMBL" id="MCS2162950.1"/>
    </source>
</evidence>
<reference evidence="3 4" key="1">
    <citation type="submission" date="2022-04" db="EMBL/GenBank/DDBJ databases">
        <title>Proposal of a three novel species of Scandinavium, Scandinavium hiltneri, Scandinavium manionii, Scandinavium tedordense.</title>
        <authorList>
            <person name="Maddock D.W."/>
            <person name="Brady C.L."/>
            <person name="Denman S."/>
            <person name="Arnold D."/>
        </authorList>
    </citation>
    <scope>NUCLEOTIDE SEQUENCE [LARGE SCALE GENOMIC DNA]</scope>
    <source>
        <strain evidence="3 4">H11S7</strain>
    </source>
</reference>
<feature type="transmembrane region" description="Helical" evidence="1">
    <location>
        <begin position="48"/>
        <end position="70"/>
    </location>
</feature>
<keyword evidence="1" id="KW-1133">Transmembrane helix</keyword>
<gene>
    <name evidence="3" type="ORF">MUU47_17850</name>
</gene>
<feature type="transmembrane region" description="Helical" evidence="1">
    <location>
        <begin position="155"/>
        <end position="174"/>
    </location>
</feature>
<keyword evidence="1" id="KW-0472">Membrane</keyword>
<feature type="domain" description="Acyltransferase 3" evidence="2">
    <location>
        <begin position="14"/>
        <end position="325"/>
    </location>
</feature>
<proteinExistence type="predicted"/>
<organism evidence="3 4">
    <name type="scientific">Scandinavium hiltneri</name>
    <dbReference type="NCBI Taxonomy" id="2926519"/>
    <lineage>
        <taxon>Bacteria</taxon>
        <taxon>Pseudomonadati</taxon>
        <taxon>Pseudomonadota</taxon>
        <taxon>Gammaproteobacteria</taxon>
        <taxon>Enterobacterales</taxon>
        <taxon>Enterobacteriaceae</taxon>
        <taxon>Scandinavium</taxon>
    </lineage>
</organism>
<protein>
    <submittedName>
        <fullName evidence="3">Acyltransferase</fullName>
    </submittedName>
</protein>
<sequence>MKKTTSDILLRKNNNFDLLRIIAATAVIVYHSFAINPSWNITDPTKLLLTYVTTGGLAVKVFFFISGLLVTNSLIRNRSLLHFIISRAFRILPGLYFVILLPSLVIGPLLTKLPISEYFTSPLLAEYISHNLIIDTRYFLPGVGFDNPHGFNGSIWTIRYEVYCYLVLALFYVIGAYKYKILSNIICFAILFEPISPFKGLLFASSDNNAIYLLAPCFALGSIIAINQESYKPSTWHALALIVLSLFFRNHEALFALLICSAACLFSLRLSSYRWFVGLKVKNDISYGVYLWGFPLQQILSGYHGLGPVIGILAPTLLTYSVALLSWKYIEKPAMHLGKTLYIKLTKLSADDEGIGSEQ</sequence>
<dbReference type="PANTHER" id="PTHR23028:SF53">
    <property type="entry name" value="ACYL_TRANSF_3 DOMAIN-CONTAINING PROTEIN"/>
    <property type="match status" value="1"/>
</dbReference>
<name>A0ABT2E4Y9_9ENTR</name>
<feature type="transmembrane region" description="Helical" evidence="1">
    <location>
        <begin position="309"/>
        <end position="330"/>
    </location>
</feature>
<dbReference type="PANTHER" id="PTHR23028">
    <property type="entry name" value="ACETYLTRANSFERASE"/>
    <property type="match status" value="1"/>
</dbReference>
<dbReference type="InterPro" id="IPR050879">
    <property type="entry name" value="Acyltransferase_3"/>
</dbReference>
<dbReference type="EMBL" id="JALIGE010000076">
    <property type="protein sequence ID" value="MCS2162950.1"/>
    <property type="molecule type" value="Genomic_DNA"/>
</dbReference>
<dbReference type="Pfam" id="PF01757">
    <property type="entry name" value="Acyl_transf_3"/>
    <property type="match status" value="1"/>
</dbReference>
<dbReference type="Proteomes" id="UP001205357">
    <property type="component" value="Unassembled WGS sequence"/>
</dbReference>
<dbReference type="InterPro" id="IPR002656">
    <property type="entry name" value="Acyl_transf_3_dom"/>
</dbReference>
<feature type="transmembrane region" description="Helical" evidence="1">
    <location>
        <begin position="181"/>
        <end position="198"/>
    </location>
</feature>